<evidence type="ECO:0000313" key="2">
    <source>
        <dbReference type="EMBL" id="KAJ8880180.1"/>
    </source>
</evidence>
<protein>
    <submittedName>
        <fullName evidence="2">Uncharacterized protein</fullName>
    </submittedName>
</protein>
<name>A0ABQ9H7G6_9NEOP</name>
<reference evidence="2 3" key="1">
    <citation type="submission" date="2023-02" db="EMBL/GenBank/DDBJ databases">
        <title>LHISI_Scaffold_Assembly.</title>
        <authorList>
            <person name="Stuart O.P."/>
            <person name="Cleave R."/>
            <person name="Magrath M.J.L."/>
            <person name="Mikheyev A.S."/>
        </authorList>
    </citation>
    <scope>NUCLEOTIDE SEQUENCE [LARGE SCALE GENOMIC DNA]</scope>
    <source>
        <strain evidence="2">Daus_M_001</strain>
        <tissue evidence="2">Leg muscle</tissue>
    </source>
</reference>
<proteinExistence type="predicted"/>
<keyword evidence="3" id="KW-1185">Reference proteome</keyword>
<feature type="compositionally biased region" description="Low complexity" evidence="1">
    <location>
        <begin position="16"/>
        <end position="25"/>
    </location>
</feature>
<evidence type="ECO:0000313" key="3">
    <source>
        <dbReference type="Proteomes" id="UP001159363"/>
    </source>
</evidence>
<evidence type="ECO:0000256" key="1">
    <source>
        <dbReference type="SAM" id="MobiDB-lite"/>
    </source>
</evidence>
<feature type="region of interest" description="Disordered" evidence="1">
    <location>
        <begin position="1"/>
        <end position="25"/>
    </location>
</feature>
<sequence length="396" mass="42904">MPLVGGFPRGSPVSPPLHSSAAPLSPRFTHIGSQDVIFKSHPNLATHTSPKRGRGMLNFNQEESWQWLRKSGTGSKSHDASHAGEIAGLLAGFMQAIRHAGNSYTVKKKKEKEVAFHSNVRTAVILGTQLVAHVPGSRPQFTSQRSSDHWESRVVLWHPILLASHQGEAGSFLGRVTPGFSHVGNRARRCRWSEGFSRGSPISSAPCISALLHTQLVSPPPPPPIGCPDVAVKSRSNLFTHSPARKVAREAHDLEKGAWPEWVGGEEGGGAYLSDGVLAGPVDDIVQRSLAAHVIDAHELQQAGVYEAHAHAIPHVHRRQVRHHGQRPAEATVVAISKRKMKLTCHMPTTTTNRRATTVAFLGVLSFPSHLHSAAISPSLRFTVISEQYHAVKGRA</sequence>
<comment type="caution">
    <text evidence="2">The sequence shown here is derived from an EMBL/GenBank/DDBJ whole genome shotgun (WGS) entry which is preliminary data.</text>
</comment>
<organism evidence="2 3">
    <name type="scientific">Dryococelus australis</name>
    <dbReference type="NCBI Taxonomy" id="614101"/>
    <lineage>
        <taxon>Eukaryota</taxon>
        <taxon>Metazoa</taxon>
        <taxon>Ecdysozoa</taxon>
        <taxon>Arthropoda</taxon>
        <taxon>Hexapoda</taxon>
        <taxon>Insecta</taxon>
        <taxon>Pterygota</taxon>
        <taxon>Neoptera</taxon>
        <taxon>Polyneoptera</taxon>
        <taxon>Phasmatodea</taxon>
        <taxon>Verophasmatodea</taxon>
        <taxon>Anareolatae</taxon>
        <taxon>Phasmatidae</taxon>
        <taxon>Eurycanthinae</taxon>
        <taxon>Dryococelus</taxon>
    </lineage>
</organism>
<accession>A0ABQ9H7G6</accession>
<dbReference type="EMBL" id="JARBHB010000006">
    <property type="protein sequence ID" value="KAJ8880180.1"/>
    <property type="molecule type" value="Genomic_DNA"/>
</dbReference>
<dbReference type="Proteomes" id="UP001159363">
    <property type="component" value="Chromosome 5"/>
</dbReference>
<gene>
    <name evidence="2" type="ORF">PR048_016646</name>
</gene>